<reference evidence="2 3" key="1">
    <citation type="journal article" date="2019" name="G3 (Bethesda)">
        <title>Sequencing of a Wild Apple (Malus baccata) Genome Unravels the Differences Between Cultivated and Wild Apple Species Regarding Disease Resistance and Cold Tolerance.</title>
        <authorList>
            <person name="Chen X."/>
        </authorList>
    </citation>
    <scope>NUCLEOTIDE SEQUENCE [LARGE SCALE GENOMIC DNA]</scope>
    <source>
        <strain evidence="3">cv. Shandingzi</strain>
        <tissue evidence="2">Leaves</tissue>
    </source>
</reference>
<proteinExistence type="predicted"/>
<organism evidence="2 3">
    <name type="scientific">Malus baccata</name>
    <name type="common">Siberian crab apple</name>
    <name type="synonym">Pyrus baccata</name>
    <dbReference type="NCBI Taxonomy" id="106549"/>
    <lineage>
        <taxon>Eukaryota</taxon>
        <taxon>Viridiplantae</taxon>
        <taxon>Streptophyta</taxon>
        <taxon>Embryophyta</taxon>
        <taxon>Tracheophyta</taxon>
        <taxon>Spermatophyta</taxon>
        <taxon>Magnoliopsida</taxon>
        <taxon>eudicotyledons</taxon>
        <taxon>Gunneridae</taxon>
        <taxon>Pentapetalae</taxon>
        <taxon>rosids</taxon>
        <taxon>fabids</taxon>
        <taxon>Rosales</taxon>
        <taxon>Rosaceae</taxon>
        <taxon>Amygdaloideae</taxon>
        <taxon>Maleae</taxon>
        <taxon>Malus</taxon>
    </lineage>
</organism>
<evidence type="ECO:0000313" key="2">
    <source>
        <dbReference type="EMBL" id="TQE03836.1"/>
    </source>
</evidence>
<comment type="caution">
    <text evidence="2">The sequence shown here is derived from an EMBL/GenBank/DDBJ whole genome shotgun (WGS) entry which is preliminary data.</text>
</comment>
<dbReference type="EMBL" id="VIEB01000149">
    <property type="protein sequence ID" value="TQE03836.1"/>
    <property type="molecule type" value="Genomic_DNA"/>
</dbReference>
<sequence length="144" mass="16565">MQVRACGGLTDHEETNWGKTGGKSKGGVREENGGTEKREKQSTTSFRYWFGWLSPLVKEMEIELPVSTSLSALFSLWKIPFSYTMRVDIPWRRQMDAGSLQTRHKLQRRTIEILAYQVGTRVNINPARVIISVKPSRARQHFLK</sequence>
<feature type="compositionally biased region" description="Basic and acidic residues" evidence="1">
    <location>
        <begin position="27"/>
        <end position="40"/>
    </location>
</feature>
<keyword evidence="3" id="KW-1185">Reference proteome</keyword>
<dbReference type="AlphaFoldDB" id="A0A540MYF7"/>
<name>A0A540MYF7_MALBA</name>
<dbReference type="Proteomes" id="UP000315295">
    <property type="component" value="Unassembled WGS sequence"/>
</dbReference>
<gene>
    <name evidence="2" type="ORF">C1H46_010500</name>
</gene>
<evidence type="ECO:0000313" key="3">
    <source>
        <dbReference type="Proteomes" id="UP000315295"/>
    </source>
</evidence>
<protein>
    <submittedName>
        <fullName evidence="2">Uncharacterized protein</fullName>
    </submittedName>
</protein>
<evidence type="ECO:0000256" key="1">
    <source>
        <dbReference type="SAM" id="MobiDB-lite"/>
    </source>
</evidence>
<accession>A0A540MYF7</accession>
<feature type="region of interest" description="Disordered" evidence="1">
    <location>
        <begin position="1"/>
        <end position="40"/>
    </location>
</feature>